<protein>
    <submittedName>
        <fullName evidence="2">Uncharacterized protein</fullName>
    </submittedName>
</protein>
<dbReference type="RefSeq" id="WP_179277401.1">
    <property type="nucleotide sequence ID" value="NZ_BOMU01000078.1"/>
</dbReference>
<gene>
    <name evidence="2" type="ORF">SAMN06264365_118134</name>
</gene>
<evidence type="ECO:0000313" key="3">
    <source>
        <dbReference type="Proteomes" id="UP000198415"/>
    </source>
</evidence>
<dbReference type="Proteomes" id="UP000198415">
    <property type="component" value="Unassembled WGS sequence"/>
</dbReference>
<proteinExistence type="predicted"/>
<evidence type="ECO:0000313" key="2">
    <source>
        <dbReference type="EMBL" id="SNS57499.1"/>
    </source>
</evidence>
<name>A0A239FKR5_9ACTN</name>
<sequence length="50" mass="5501">MGRVTVANVGDALRNRYWPPAPPRTATPAPAQLASEPEALYWQVSEGDRH</sequence>
<accession>A0A239FKR5</accession>
<dbReference type="AlphaFoldDB" id="A0A239FKR5"/>
<keyword evidence="3" id="KW-1185">Reference proteome</keyword>
<organism evidence="2 3">
    <name type="scientific">Actinoplanes regularis</name>
    <dbReference type="NCBI Taxonomy" id="52697"/>
    <lineage>
        <taxon>Bacteria</taxon>
        <taxon>Bacillati</taxon>
        <taxon>Actinomycetota</taxon>
        <taxon>Actinomycetes</taxon>
        <taxon>Micromonosporales</taxon>
        <taxon>Micromonosporaceae</taxon>
        <taxon>Actinoplanes</taxon>
    </lineage>
</organism>
<feature type="region of interest" description="Disordered" evidence="1">
    <location>
        <begin position="18"/>
        <end position="38"/>
    </location>
</feature>
<reference evidence="2 3" key="1">
    <citation type="submission" date="2017-06" db="EMBL/GenBank/DDBJ databases">
        <authorList>
            <person name="Kim H.J."/>
            <person name="Triplett B.A."/>
        </authorList>
    </citation>
    <scope>NUCLEOTIDE SEQUENCE [LARGE SCALE GENOMIC DNA]</scope>
    <source>
        <strain evidence="2 3">DSM 43151</strain>
    </source>
</reference>
<evidence type="ECO:0000256" key="1">
    <source>
        <dbReference type="SAM" id="MobiDB-lite"/>
    </source>
</evidence>
<dbReference type="EMBL" id="FZNR01000018">
    <property type="protein sequence ID" value="SNS57499.1"/>
    <property type="molecule type" value="Genomic_DNA"/>
</dbReference>